<evidence type="ECO:0000256" key="5">
    <source>
        <dbReference type="ARBA" id="ARBA00022825"/>
    </source>
</evidence>
<proteinExistence type="inferred from homology"/>
<dbReference type="SUPFAM" id="SSF82171">
    <property type="entry name" value="DPP6 N-terminal domain-like"/>
    <property type="match status" value="1"/>
</dbReference>
<evidence type="ECO:0000259" key="6">
    <source>
        <dbReference type="Pfam" id="PF00326"/>
    </source>
</evidence>
<evidence type="ECO:0000313" key="8">
    <source>
        <dbReference type="Proteomes" id="UP000240572"/>
    </source>
</evidence>
<name>A0A2P8D9P2_9BACT</name>
<dbReference type="InterPro" id="IPR001375">
    <property type="entry name" value="Peptidase_S9_cat"/>
</dbReference>
<reference evidence="7 8" key="1">
    <citation type="submission" date="2018-03" db="EMBL/GenBank/DDBJ databases">
        <title>Genomic Encyclopedia of Type Strains, Phase III (KMG-III): the genomes of soil and plant-associated and newly described type strains.</title>
        <authorList>
            <person name="Whitman W."/>
        </authorList>
    </citation>
    <scope>NUCLEOTIDE SEQUENCE [LARGE SCALE GENOMIC DNA]</scope>
    <source>
        <strain evidence="7 8">CGMCC 1.12700</strain>
    </source>
</reference>
<evidence type="ECO:0000256" key="1">
    <source>
        <dbReference type="ARBA" id="ARBA00010040"/>
    </source>
</evidence>
<dbReference type="SUPFAM" id="SSF53474">
    <property type="entry name" value="alpha/beta-Hydrolases"/>
    <property type="match status" value="1"/>
</dbReference>
<sequence>MLTPLALSAQQVLTPELLWSLGRVSAAGTSPDNKTLLYKVAQTDLATEKSNSEYYLLNLDNNQQAKTTILEGRSLVQWDKNGMYSLKDGELFLSKDQGKTWNRVASGLKDAENLRVSPDGQWIAFSKPVSVEKILGSEIYGDVKNSTAQVYTDLNYRHWDAWNEGKANHVFLARTGNAAEAKDIMAGEPYDCPQKPFGGSEDFIFSPDSKTLVYVSKKKTGKAYAQSTNTDIYAYDMAAGTTVNWSEGMMGYDQAPAFSPDGKKIAWLSMRRDGYEADKNDIIVMDVASKAHMNVTVGWDETVDGGFAWSTTGSDIYFNAALKGTLQLFSVRIPSNLLVRMMPAVVQVTKGDFDVTGIVAQNGNNLVVSRTDMNHAAELFKVDLKDGKMNALTHVNDVAYSKIGMSQTKMRMVQTTDGKQMGVWVIYPPNFDPAKKYPTLLYCQGGPQSAVSQFYSVRWNFQLMAANGYIVVAPNRRGMPGWGTAWNEAISGDWGGQPMQDYLAAIDDVAKESYVDKDRLGCVGASYGGYSVFMLAGIHNNRFKSFIAHDGLFDMKSWYGTTEELWFANWDLGGNYWTKPTPKSYEQFNPSNYIDKWNTPIMIIQGGIDFRVPIEQGLEAFQAAQLRGIKSKLLYLPNENHWVLHAHNGLVWQREFYKWLKETL</sequence>
<keyword evidence="5" id="KW-0720">Serine protease</keyword>
<keyword evidence="7" id="KW-0031">Aminopeptidase</keyword>
<organism evidence="7 8">
    <name type="scientific">Taibaiella chishuiensis</name>
    <dbReference type="NCBI Taxonomy" id="1434707"/>
    <lineage>
        <taxon>Bacteria</taxon>
        <taxon>Pseudomonadati</taxon>
        <taxon>Bacteroidota</taxon>
        <taxon>Chitinophagia</taxon>
        <taxon>Chitinophagales</taxon>
        <taxon>Chitinophagaceae</taxon>
        <taxon>Taibaiella</taxon>
    </lineage>
</organism>
<keyword evidence="4" id="KW-0378">Hydrolase</keyword>
<evidence type="ECO:0000256" key="3">
    <source>
        <dbReference type="ARBA" id="ARBA00022729"/>
    </source>
</evidence>
<dbReference type="AlphaFoldDB" id="A0A2P8D9P2"/>
<evidence type="ECO:0000313" key="7">
    <source>
        <dbReference type="EMBL" id="PSK93940.1"/>
    </source>
</evidence>
<feature type="domain" description="Peptidase S9 prolyl oligopeptidase catalytic" evidence="6">
    <location>
        <begin position="456"/>
        <end position="664"/>
    </location>
</feature>
<dbReference type="Proteomes" id="UP000240572">
    <property type="component" value="Unassembled WGS sequence"/>
</dbReference>
<dbReference type="EMBL" id="PYGD01000001">
    <property type="protein sequence ID" value="PSK93940.1"/>
    <property type="molecule type" value="Genomic_DNA"/>
</dbReference>
<comment type="similarity">
    <text evidence="1">Belongs to the peptidase S9C family.</text>
</comment>
<keyword evidence="8" id="KW-1185">Reference proteome</keyword>
<dbReference type="InterPro" id="IPR011042">
    <property type="entry name" value="6-blade_b-propeller_TolB-like"/>
</dbReference>
<dbReference type="PANTHER" id="PTHR42776:SF13">
    <property type="entry name" value="DIPEPTIDYL-PEPTIDASE 5"/>
    <property type="match status" value="1"/>
</dbReference>
<protein>
    <submittedName>
        <fullName evidence="7">Dipeptidyl aminopeptidase/acylaminoacyl peptidase</fullName>
    </submittedName>
</protein>
<keyword evidence="2" id="KW-0645">Protease</keyword>
<dbReference type="GO" id="GO:0004252">
    <property type="term" value="F:serine-type endopeptidase activity"/>
    <property type="evidence" value="ECO:0007669"/>
    <property type="project" value="TreeGrafter"/>
</dbReference>
<evidence type="ECO:0000256" key="2">
    <source>
        <dbReference type="ARBA" id="ARBA00022670"/>
    </source>
</evidence>
<dbReference type="GO" id="GO:0004177">
    <property type="term" value="F:aminopeptidase activity"/>
    <property type="evidence" value="ECO:0007669"/>
    <property type="project" value="UniProtKB-KW"/>
</dbReference>
<gene>
    <name evidence="7" type="ORF">B0I18_10189</name>
</gene>
<keyword evidence="3" id="KW-0732">Signal</keyword>
<dbReference type="FunFam" id="3.40.50.1820:FF:000028">
    <property type="entry name" value="S9 family peptidase"/>
    <property type="match status" value="1"/>
</dbReference>
<dbReference type="GO" id="GO:0006508">
    <property type="term" value="P:proteolysis"/>
    <property type="evidence" value="ECO:0007669"/>
    <property type="project" value="UniProtKB-KW"/>
</dbReference>
<dbReference type="PANTHER" id="PTHR42776">
    <property type="entry name" value="SERINE PEPTIDASE S9 FAMILY MEMBER"/>
    <property type="match status" value="1"/>
</dbReference>
<dbReference type="Gene3D" id="3.40.50.1820">
    <property type="entry name" value="alpha/beta hydrolase"/>
    <property type="match status" value="1"/>
</dbReference>
<dbReference type="Pfam" id="PF00326">
    <property type="entry name" value="Peptidase_S9"/>
    <property type="match status" value="1"/>
</dbReference>
<dbReference type="InterPro" id="IPR029058">
    <property type="entry name" value="AB_hydrolase_fold"/>
</dbReference>
<accession>A0A2P8D9P2</accession>
<comment type="caution">
    <text evidence="7">The sequence shown here is derived from an EMBL/GenBank/DDBJ whole genome shotgun (WGS) entry which is preliminary data.</text>
</comment>
<dbReference type="Pfam" id="PF07676">
    <property type="entry name" value="PD40"/>
    <property type="match status" value="3"/>
</dbReference>
<dbReference type="Gene3D" id="2.120.10.30">
    <property type="entry name" value="TolB, C-terminal domain"/>
    <property type="match status" value="1"/>
</dbReference>
<evidence type="ECO:0000256" key="4">
    <source>
        <dbReference type="ARBA" id="ARBA00022801"/>
    </source>
</evidence>
<dbReference type="InterPro" id="IPR011659">
    <property type="entry name" value="WD40"/>
</dbReference>